<dbReference type="Proteomes" id="UP000019132">
    <property type="component" value="Unassembled WGS sequence"/>
</dbReference>
<dbReference type="Gene3D" id="2.30.30.140">
    <property type="match status" value="1"/>
</dbReference>
<keyword evidence="3" id="KW-1185">Reference proteome</keyword>
<evidence type="ECO:0000313" key="3">
    <source>
        <dbReference type="Proteomes" id="UP000019132"/>
    </source>
</evidence>
<organism evidence="2 3">
    <name type="scientific">Globisporangium ultimum (strain ATCC 200006 / CBS 805.95 / DAOM BR144)</name>
    <name type="common">Pythium ultimum</name>
    <dbReference type="NCBI Taxonomy" id="431595"/>
    <lineage>
        <taxon>Eukaryota</taxon>
        <taxon>Sar</taxon>
        <taxon>Stramenopiles</taxon>
        <taxon>Oomycota</taxon>
        <taxon>Peronosporomycetes</taxon>
        <taxon>Pythiales</taxon>
        <taxon>Pythiaceae</taxon>
        <taxon>Globisporangium</taxon>
    </lineage>
</organism>
<evidence type="ECO:0008006" key="4">
    <source>
        <dbReference type="Google" id="ProtNLM"/>
    </source>
</evidence>
<dbReference type="eggNOG" id="ENOG502SIZU">
    <property type="taxonomic scope" value="Eukaryota"/>
</dbReference>
<dbReference type="EnsemblProtists" id="PYU1_T000105">
    <property type="protein sequence ID" value="PYU1_T000105"/>
    <property type="gene ID" value="PYU1_G000105"/>
</dbReference>
<reference evidence="3" key="1">
    <citation type="journal article" date="2010" name="Genome Biol.">
        <title>Genome sequence of the necrotrophic plant pathogen Pythium ultimum reveals original pathogenicity mechanisms and effector repertoire.</title>
        <authorList>
            <person name="Levesque C.A."/>
            <person name="Brouwer H."/>
            <person name="Cano L."/>
            <person name="Hamilton J.P."/>
            <person name="Holt C."/>
            <person name="Huitema E."/>
            <person name="Raffaele S."/>
            <person name="Robideau G.P."/>
            <person name="Thines M."/>
            <person name="Win J."/>
            <person name="Zerillo M.M."/>
            <person name="Beakes G.W."/>
            <person name="Boore J.L."/>
            <person name="Busam D."/>
            <person name="Dumas B."/>
            <person name="Ferriera S."/>
            <person name="Fuerstenberg S.I."/>
            <person name="Gachon C.M."/>
            <person name="Gaulin E."/>
            <person name="Govers F."/>
            <person name="Grenville-Briggs L."/>
            <person name="Horner N."/>
            <person name="Hostetler J."/>
            <person name="Jiang R.H."/>
            <person name="Johnson J."/>
            <person name="Krajaejun T."/>
            <person name="Lin H."/>
            <person name="Meijer H.J."/>
            <person name="Moore B."/>
            <person name="Morris P."/>
            <person name="Phuntmart V."/>
            <person name="Puiu D."/>
            <person name="Shetty J."/>
            <person name="Stajich J.E."/>
            <person name="Tripathy S."/>
            <person name="Wawra S."/>
            <person name="van West P."/>
            <person name="Whitty B.R."/>
            <person name="Coutinho P.M."/>
            <person name="Henrissat B."/>
            <person name="Martin F."/>
            <person name="Thomas P.D."/>
            <person name="Tyler B.M."/>
            <person name="De Vries R.P."/>
            <person name="Kamoun S."/>
            <person name="Yandell M."/>
            <person name="Tisserat N."/>
            <person name="Buell C.R."/>
        </authorList>
    </citation>
    <scope>NUCLEOTIDE SEQUENCE</scope>
    <source>
        <strain evidence="3">DAOM:BR144</strain>
    </source>
</reference>
<dbReference type="InterPro" id="IPR011989">
    <property type="entry name" value="ARM-like"/>
</dbReference>
<evidence type="ECO:0000313" key="2">
    <source>
        <dbReference type="EnsemblProtists" id="PYU1_T000105"/>
    </source>
</evidence>
<dbReference type="AlphaFoldDB" id="K3W564"/>
<dbReference type="Gene3D" id="1.25.10.10">
    <property type="entry name" value="Leucine-rich Repeat Variant"/>
    <property type="match status" value="1"/>
</dbReference>
<name>K3W564_GLOUD</name>
<sequence length="435" mass="48028">MEGDVIEAKRMDSTMFYLGRIAFCHANGLYDIVFDDGDEDTLVPRASIRLLKPKKKKQKSQTTDIVAVSTATNTRTDVTRDESANNATQSIPNVQERIDAAHSVPLPVEPVAHVTHLPAAVNHQVETQIGDEECARLNKQFGKTAACHTPESSSDDQPERQQRHKQEELWGEMPMSDASASLRNLSSQLQVTEVNVNKHILHITPKVDAGARPTAIKSARRQTSSSCGARGKRMSTAPAALPLVSWKELEEWRNVDLILNRKRRFLNSQSGSIESLRVPWGEEFAAIQSLKRFAAQHPDVLRDHIATQMDEVVGVTLVASSGRDGRACQSTRTPSTEWSSCSSAVAAAGNAREALLLVKDLAFLLKQRLAPLLNVILPTVLPAVFSIEKRFLRDIAYEVLEALVLHCSGRRLVMLLLQHGEACAQGDDLRLFNLV</sequence>
<dbReference type="HOGENOM" id="CLU_631065_0_0_1"/>
<proteinExistence type="predicted"/>
<dbReference type="VEuPathDB" id="FungiDB:PYU1_G000105"/>
<dbReference type="CDD" id="cd04508">
    <property type="entry name" value="Tudor_SF"/>
    <property type="match status" value="1"/>
</dbReference>
<evidence type="ECO:0000256" key="1">
    <source>
        <dbReference type="SAM" id="MobiDB-lite"/>
    </source>
</evidence>
<reference evidence="2" key="3">
    <citation type="submission" date="2015-02" db="UniProtKB">
        <authorList>
            <consortium name="EnsemblProtists"/>
        </authorList>
    </citation>
    <scope>IDENTIFICATION</scope>
    <source>
        <strain evidence="2">DAOM BR144</strain>
    </source>
</reference>
<feature type="region of interest" description="Disordered" evidence="1">
    <location>
        <begin position="145"/>
        <end position="167"/>
    </location>
</feature>
<dbReference type="InParanoid" id="K3W564"/>
<reference evidence="3" key="2">
    <citation type="submission" date="2010-04" db="EMBL/GenBank/DDBJ databases">
        <authorList>
            <person name="Buell R."/>
            <person name="Hamilton J."/>
            <person name="Hostetler J."/>
        </authorList>
    </citation>
    <scope>NUCLEOTIDE SEQUENCE [LARGE SCALE GENOMIC DNA]</scope>
    <source>
        <strain evidence="3">DAOM:BR144</strain>
    </source>
</reference>
<protein>
    <recommendedName>
        <fullName evidence="4">Tudor domain-containing protein</fullName>
    </recommendedName>
</protein>
<accession>K3W564</accession>
<dbReference type="EMBL" id="GL376636">
    <property type="status" value="NOT_ANNOTATED_CDS"/>
    <property type="molecule type" value="Genomic_DNA"/>
</dbReference>
<feature type="compositionally biased region" description="Basic and acidic residues" evidence="1">
    <location>
        <begin position="157"/>
        <end position="167"/>
    </location>
</feature>
<dbReference type="STRING" id="431595.K3W564"/>